<keyword evidence="6" id="KW-1185">Reference proteome</keyword>
<dbReference type="InterPro" id="IPR017911">
    <property type="entry name" value="MacB-like_ATP-bd"/>
</dbReference>
<evidence type="ECO:0000259" key="4">
    <source>
        <dbReference type="PROSITE" id="PS50893"/>
    </source>
</evidence>
<protein>
    <submittedName>
        <fullName evidence="5">ABC transport system ATP-binding protein</fullName>
    </submittedName>
</protein>
<dbReference type="InterPro" id="IPR015854">
    <property type="entry name" value="ABC_transpr_LolD-like"/>
</dbReference>
<evidence type="ECO:0000256" key="3">
    <source>
        <dbReference type="ARBA" id="ARBA00022840"/>
    </source>
</evidence>
<dbReference type="SMART" id="SM00382">
    <property type="entry name" value="AAA"/>
    <property type="match status" value="1"/>
</dbReference>
<name>A0ABX0SPU6_9PSEU</name>
<dbReference type="Pfam" id="PF00005">
    <property type="entry name" value="ABC_tran"/>
    <property type="match status" value="1"/>
</dbReference>
<evidence type="ECO:0000313" key="6">
    <source>
        <dbReference type="Proteomes" id="UP000754495"/>
    </source>
</evidence>
<dbReference type="EMBL" id="JAANOU010000001">
    <property type="protein sequence ID" value="NIH78987.1"/>
    <property type="molecule type" value="Genomic_DNA"/>
</dbReference>
<sequence length="251" mass="26563">MGTPAVRIRGLRCRFEGEAGPVDALRGVDLDAERGSFLAIMGPSGSGKTTLLHSAAGLRTPTAGSVELNGESLAGLGETKLAELRRRRIGFVFQAFNLLPALTARENVELPLRLDGRRPDPKRTEAMLAGVGLAQRGGHRPDQLSGGQKQRVAVARALITDPEVVFADEPTGALDIRSAREVLSLLRGLADRGQTIIMVTHDPVAASFSDRVLFLADGLIVDRLDRPSAAAVASRMATLVESAERAAMGVS</sequence>
<dbReference type="Proteomes" id="UP000754495">
    <property type="component" value="Unassembled WGS sequence"/>
</dbReference>
<feature type="domain" description="ABC transporter" evidence="4">
    <location>
        <begin position="6"/>
        <end position="242"/>
    </location>
</feature>
<keyword evidence="2" id="KW-0547">Nucleotide-binding</keyword>
<comment type="caution">
    <text evidence="5">The sequence shown here is derived from an EMBL/GenBank/DDBJ whole genome shotgun (WGS) entry which is preliminary data.</text>
</comment>
<dbReference type="InterPro" id="IPR027417">
    <property type="entry name" value="P-loop_NTPase"/>
</dbReference>
<reference evidence="5 6" key="1">
    <citation type="submission" date="2020-03" db="EMBL/GenBank/DDBJ databases">
        <title>Sequencing the genomes of 1000 actinobacteria strains.</title>
        <authorList>
            <person name="Klenk H.-P."/>
        </authorList>
    </citation>
    <scope>NUCLEOTIDE SEQUENCE [LARGE SCALE GENOMIC DNA]</scope>
    <source>
        <strain evidence="5 6">DSM 45668</strain>
    </source>
</reference>
<dbReference type="InterPro" id="IPR003593">
    <property type="entry name" value="AAA+_ATPase"/>
</dbReference>
<dbReference type="Gene3D" id="3.40.50.300">
    <property type="entry name" value="P-loop containing nucleotide triphosphate hydrolases"/>
    <property type="match status" value="1"/>
</dbReference>
<dbReference type="PROSITE" id="PS50893">
    <property type="entry name" value="ABC_TRANSPORTER_2"/>
    <property type="match status" value="1"/>
</dbReference>
<evidence type="ECO:0000256" key="2">
    <source>
        <dbReference type="ARBA" id="ARBA00022741"/>
    </source>
</evidence>
<dbReference type="PANTHER" id="PTHR24220:SF685">
    <property type="entry name" value="ABC TRANSPORTER RELATED"/>
    <property type="match status" value="1"/>
</dbReference>
<dbReference type="InterPro" id="IPR017871">
    <property type="entry name" value="ABC_transporter-like_CS"/>
</dbReference>
<dbReference type="PROSITE" id="PS00211">
    <property type="entry name" value="ABC_TRANSPORTER_1"/>
    <property type="match status" value="1"/>
</dbReference>
<keyword evidence="1" id="KW-0813">Transport</keyword>
<proteinExistence type="predicted"/>
<organism evidence="5 6">
    <name type="scientific">Amycolatopsis viridis</name>
    <dbReference type="NCBI Taxonomy" id="185678"/>
    <lineage>
        <taxon>Bacteria</taxon>
        <taxon>Bacillati</taxon>
        <taxon>Actinomycetota</taxon>
        <taxon>Actinomycetes</taxon>
        <taxon>Pseudonocardiales</taxon>
        <taxon>Pseudonocardiaceae</taxon>
        <taxon>Amycolatopsis</taxon>
    </lineage>
</organism>
<keyword evidence="3 5" id="KW-0067">ATP-binding</keyword>
<dbReference type="CDD" id="cd03255">
    <property type="entry name" value="ABC_MJ0796_LolCDE_FtsE"/>
    <property type="match status" value="1"/>
</dbReference>
<dbReference type="RefSeq" id="WP_167111929.1">
    <property type="nucleotide sequence ID" value="NZ_JAANOU010000001.1"/>
</dbReference>
<evidence type="ECO:0000256" key="1">
    <source>
        <dbReference type="ARBA" id="ARBA00022448"/>
    </source>
</evidence>
<dbReference type="GO" id="GO:0005524">
    <property type="term" value="F:ATP binding"/>
    <property type="evidence" value="ECO:0007669"/>
    <property type="project" value="UniProtKB-KW"/>
</dbReference>
<gene>
    <name evidence="5" type="ORF">FHX46_001517</name>
</gene>
<dbReference type="InterPro" id="IPR003439">
    <property type="entry name" value="ABC_transporter-like_ATP-bd"/>
</dbReference>
<dbReference type="SUPFAM" id="SSF52540">
    <property type="entry name" value="P-loop containing nucleoside triphosphate hydrolases"/>
    <property type="match status" value="1"/>
</dbReference>
<dbReference type="PANTHER" id="PTHR24220">
    <property type="entry name" value="IMPORT ATP-BINDING PROTEIN"/>
    <property type="match status" value="1"/>
</dbReference>
<evidence type="ECO:0000313" key="5">
    <source>
        <dbReference type="EMBL" id="NIH78987.1"/>
    </source>
</evidence>
<accession>A0ABX0SPU6</accession>